<name>H8KWN9_SOLCM</name>
<dbReference type="HOGENOM" id="CLU_650446_0_0_10"/>
<organism evidence="2 3">
    <name type="scientific">Solitalea canadensis (strain ATCC 29591 / DSM 3403 / JCM 21819 / LMG 8368 / NBRC 15130 / NCIMB 12057 / USAM 9D)</name>
    <name type="common">Flexibacter canadensis</name>
    <dbReference type="NCBI Taxonomy" id="929556"/>
    <lineage>
        <taxon>Bacteria</taxon>
        <taxon>Pseudomonadati</taxon>
        <taxon>Bacteroidota</taxon>
        <taxon>Sphingobacteriia</taxon>
        <taxon>Sphingobacteriales</taxon>
        <taxon>Sphingobacteriaceae</taxon>
        <taxon>Solitalea</taxon>
    </lineage>
</organism>
<sequence>MKKVFTLLAVLAASSTAIYAQQQKIQYFRPYDQRGINMFETGKNDSVVYDGFKFRIGAGFTQQFQNLKQENPKALNNQAANKLYPLSPGFMTAQANLYLDAQLYDGIRLNLTTYLSSRHHNETWVKGGYLQIDKLPFKGELWDNIMKYTTIRAGHYEVNYGDMHFRRSDGGQTLQNPFMEGYILDGFTTEIGGDVFVQKDGFFGMVGVTGGQLKGNVDSIVTSATNTDAKKSPSLILKAGVDKQIQENLRVRLSGSYYHNGNAGNNAGTLYWGDRTGSNYQNVMEKWGAYNANDGKTTPADYKNIPWSGRLNPNFSQKVDAFMINAFVKYEGFEFFGTYENAKGRAAAETTSRTLNQYAVEGVYRFGKNENLFVGARYNTVSGKVMGVADDVKIDRIAGSAGWFITKNIMMKAEYVDQKYKDFPTADYRSGGKFNGYVIEAAISF</sequence>
<feature type="chain" id="PRO_5003613476" description="Alginate export domain-containing protein" evidence="1">
    <location>
        <begin position="21"/>
        <end position="445"/>
    </location>
</feature>
<dbReference type="OrthoDB" id="638836at2"/>
<keyword evidence="1" id="KW-0732">Signal</keyword>
<proteinExistence type="predicted"/>
<evidence type="ECO:0000256" key="1">
    <source>
        <dbReference type="SAM" id="SignalP"/>
    </source>
</evidence>
<keyword evidence="3" id="KW-1185">Reference proteome</keyword>
<dbReference type="eggNOG" id="ENOG502Z848">
    <property type="taxonomic scope" value="Bacteria"/>
</dbReference>
<evidence type="ECO:0008006" key="4">
    <source>
        <dbReference type="Google" id="ProtNLM"/>
    </source>
</evidence>
<feature type="signal peptide" evidence="1">
    <location>
        <begin position="1"/>
        <end position="20"/>
    </location>
</feature>
<gene>
    <name evidence="2" type="ordered locus">Solca_3207</name>
</gene>
<protein>
    <recommendedName>
        <fullName evidence="4">Alginate export domain-containing protein</fullName>
    </recommendedName>
</protein>
<dbReference type="STRING" id="929556.Solca_3207"/>
<evidence type="ECO:0000313" key="3">
    <source>
        <dbReference type="Proteomes" id="UP000007590"/>
    </source>
</evidence>
<dbReference type="SUPFAM" id="SSF56935">
    <property type="entry name" value="Porins"/>
    <property type="match status" value="1"/>
</dbReference>
<dbReference type="KEGG" id="scn:Solca_3207"/>
<dbReference type="EMBL" id="CP003349">
    <property type="protein sequence ID" value="AFD08218.1"/>
    <property type="molecule type" value="Genomic_DNA"/>
</dbReference>
<dbReference type="AlphaFoldDB" id="H8KWN9"/>
<reference evidence="2" key="1">
    <citation type="submission" date="2012-02" db="EMBL/GenBank/DDBJ databases">
        <title>The complete genome of Solitalea canadensis DSM 3403.</title>
        <authorList>
            <consortium name="US DOE Joint Genome Institute (JGI-PGF)"/>
            <person name="Lucas S."/>
            <person name="Copeland A."/>
            <person name="Lapidus A."/>
            <person name="Glavina del Rio T."/>
            <person name="Dalin E."/>
            <person name="Tice H."/>
            <person name="Bruce D."/>
            <person name="Goodwin L."/>
            <person name="Pitluck S."/>
            <person name="Peters L."/>
            <person name="Ovchinnikova G."/>
            <person name="Lu M."/>
            <person name="Kyrpides N."/>
            <person name="Mavromatis K."/>
            <person name="Ivanova N."/>
            <person name="Brettin T."/>
            <person name="Detter J.C."/>
            <person name="Han C."/>
            <person name="Larimer F."/>
            <person name="Land M."/>
            <person name="Hauser L."/>
            <person name="Markowitz V."/>
            <person name="Cheng J.-F."/>
            <person name="Hugenholtz P."/>
            <person name="Woyke T."/>
            <person name="Wu D."/>
            <person name="Spring S."/>
            <person name="Schroeder M."/>
            <person name="Kopitz M."/>
            <person name="Brambilla E."/>
            <person name="Klenk H.-P."/>
            <person name="Eisen J.A."/>
        </authorList>
    </citation>
    <scope>NUCLEOTIDE SEQUENCE</scope>
    <source>
        <strain evidence="2">DSM 3403</strain>
    </source>
</reference>
<evidence type="ECO:0000313" key="2">
    <source>
        <dbReference type="EMBL" id="AFD08218.1"/>
    </source>
</evidence>
<dbReference type="Proteomes" id="UP000007590">
    <property type="component" value="Chromosome"/>
</dbReference>
<accession>H8KWN9</accession>
<dbReference type="RefSeq" id="WP_014681442.1">
    <property type="nucleotide sequence ID" value="NC_017770.1"/>
</dbReference>